<keyword evidence="2" id="KW-1185">Reference proteome</keyword>
<organism evidence="1 2">
    <name type="scientific">Phlebotomus papatasi</name>
    <name type="common">Sandfly</name>
    <dbReference type="NCBI Taxonomy" id="29031"/>
    <lineage>
        <taxon>Eukaryota</taxon>
        <taxon>Metazoa</taxon>
        <taxon>Ecdysozoa</taxon>
        <taxon>Arthropoda</taxon>
        <taxon>Hexapoda</taxon>
        <taxon>Insecta</taxon>
        <taxon>Pterygota</taxon>
        <taxon>Neoptera</taxon>
        <taxon>Endopterygota</taxon>
        <taxon>Diptera</taxon>
        <taxon>Nematocera</taxon>
        <taxon>Psychodoidea</taxon>
        <taxon>Psychodidae</taxon>
        <taxon>Phlebotomus</taxon>
        <taxon>Phlebotomus</taxon>
    </lineage>
</organism>
<dbReference type="Proteomes" id="UP000092462">
    <property type="component" value="Unassembled WGS sequence"/>
</dbReference>
<protein>
    <submittedName>
        <fullName evidence="1">Uncharacterized protein</fullName>
    </submittedName>
</protein>
<accession>A0A1B0DEM7</accession>
<evidence type="ECO:0000313" key="2">
    <source>
        <dbReference type="Proteomes" id="UP000092462"/>
    </source>
</evidence>
<proteinExistence type="predicted"/>
<sequence>MELRLPDSNVKEHEKLSHLAKLYSLNMQLNDGCAILTKTSNTTQTVRIDRGSMSKRLLLNDYKRRCYGDTEDVDFDEMPS</sequence>
<dbReference type="VEuPathDB" id="VectorBase:PPAI006376"/>
<dbReference type="AlphaFoldDB" id="A0A1B0DEM7"/>
<reference evidence="1" key="1">
    <citation type="submission" date="2022-08" db="UniProtKB">
        <authorList>
            <consortium name="EnsemblMetazoa"/>
        </authorList>
    </citation>
    <scope>IDENTIFICATION</scope>
    <source>
        <strain evidence="1">Israel</strain>
    </source>
</reference>
<name>A0A1B0DEM7_PHLPP</name>
<dbReference type="VEuPathDB" id="VectorBase:PPAPM1_002044"/>
<dbReference type="EMBL" id="AJVK01005682">
    <property type="status" value="NOT_ANNOTATED_CDS"/>
    <property type="molecule type" value="Genomic_DNA"/>
</dbReference>
<dbReference type="EnsemblMetazoa" id="PPAI006376-RA">
    <property type="protein sequence ID" value="PPAI006376-PA"/>
    <property type="gene ID" value="PPAI006376"/>
</dbReference>
<evidence type="ECO:0000313" key="1">
    <source>
        <dbReference type="EnsemblMetazoa" id="PPAI006376-PA"/>
    </source>
</evidence>